<evidence type="ECO:0000313" key="1">
    <source>
        <dbReference type="EMBL" id="EEA89552.1"/>
    </source>
</evidence>
<keyword evidence="2" id="KW-1185">Reference proteome</keyword>
<dbReference type="Proteomes" id="UP000003560">
    <property type="component" value="Unassembled WGS sequence"/>
</dbReference>
<accession>B6GDT4</accession>
<comment type="caution">
    <text evidence="1">The sequence shown here is derived from an EMBL/GenBank/DDBJ whole genome shotgun (WGS) entry which is preliminary data.</text>
</comment>
<organism evidence="1 2">
    <name type="scientific">Collinsella stercoris DSM 13279</name>
    <dbReference type="NCBI Taxonomy" id="445975"/>
    <lineage>
        <taxon>Bacteria</taxon>
        <taxon>Bacillati</taxon>
        <taxon>Actinomycetota</taxon>
        <taxon>Coriobacteriia</taxon>
        <taxon>Coriobacteriales</taxon>
        <taxon>Coriobacteriaceae</taxon>
        <taxon>Collinsella</taxon>
    </lineage>
</organism>
<dbReference type="AlphaFoldDB" id="B6GDT4"/>
<sequence length="45" mass="4980">MAIERLLSVETSTVLIVSPFRPSRLDAQLADRSNMKRGRVAPSPI</sequence>
<dbReference type="EMBL" id="ABXJ01000130">
    <property type="protein sequence ID" value="EEA89552.1"/>
    <property type="molecule type" value="Genomic_DNA"/>
</dbReference>
<dbReference type="HOGENOM" id="CLU_3198514_0_0_11"/>
<reference evidence="1 2" key="2">
    <citation type="submission" date="2008-10" db="EMBL/GenBank/DDBJ databases">
        <authorList>
            <person name="Fulton L."/>
            <person name="Clifton S."/>
            <person name="Fulton B."/>
            <person name="Xu J."/>
            <person name="Minx P."/>
            <person name="Pepin K.H."/>
            <person name="Johnson M."/>
            <person name="Thiruvilangam P."/>
            <person name="Bhonagiri V."/>
            <person name="Nash W.E."/>
            <person name="Mardis E.R."/>
            <person name="Wilson R.K."/>
        </authorList>
    </citation>
    <scope>NUCLEOTIDE SEQUENCE [LARGE SCALE GENOMIC DNA]</scope>
    <source>
        <strain evidence="1 2">DSM 13279</strain>
    </source>
</reference>
<protein>
    <submittedName>
        <fullName evidence="1">Uncharacterized protein</fullName>
    </submittedName>
</protein>
<name>B6GDT4_9ACTN</name>
<gene>
    <name evidence="1" type="ORF">COLSTE_02268</name>
</gene>
<proteinExistence type="predicted"/>
<reference evidence="1 2" key="1">
    <citation type="submission" date="2008-10" db="EMBL/GenBank/DDBJ databases">
        <title>Draft genome sequence of Collinsella stercoris (DSM 13279).</title>
        <authorList>
            <person name="Sudarsanam P."/>
            <person name="Ley R."/>
            <person name="Guruge J."/>
            <person name="Turnbaugh P.J."/>
            <person name="Mahowald M."/>
            <person name="Liep D."/>
            <person name="Gordon J."/>
        </authorList>
    </citation>
    <scope>NUCLEOTIDE SEQUENCE [LARGE SCALE GENOMIC DNA]</scope>
    <source>
        <strain evidence="1 2">DSM 13279</strain>
    </source>
</reference>
<evidence type="ECO:0000313" key="2">
    <source>
        <dbReference type="Proteomes" id="UP000003560"/>
    </source>
</evidence>